<dbReference type="Gene3D" id="3.30.470.20">
    <property type="entry name" value="ATP-grasp fold, B domain"/>
    <property type="match status" value="1"/>
</dbReference>
<dbReference type="PANTHER" id="PTHR43585">
    <property type="entry name" value="FUMIPYRROLE BIOSYNTHESIS PROTEIN C"/>
    <property type="match status" value="1"/>
</dbReference>
<proteinExistence type="predicted"/>
<dbReference type="PROSITE" id="PS50975">
    <property type="entry name" value="ATP_GRASP"/>
    <property type="match status" value="1"/>
</dbReference>
<evidence type="ECO:0000256" key="3">
    <source>
        <dbReference type="ARBA" id="ARBA00022840"/>
    </source>
</evidence>
<evidence type="ECO:0000313" key="7">
    <source>
        <dbReference type="Proteomes" id="UP001596241"/>
    </source>
</evidence>
<keyword evidence="1" id="KW-0436">Ligase</keyword>
<evidence type="ECO:0000256" key="1">
    <source>
        <dbReference type="ARBA" id="ARBA00022598"/>
    </source>
</evidence>
<name>A0ABW1FE79_9ACTN</name>
<dbReference type="InterPro" id="IPR052032">
    <property type="entry name" value="ATP-dep_AA_Ligase"/>
</dbReference>
<evidence type="ECO:0000313" key="6">
    <source>
        <dbReference type="EMBL" id="MFC5892817.1"/>
    </source>
</evidence>
<dbReference type="EMBL" id="JBHSPW010000003">
    <property type="protein sequence ID" value="MFC5892817.1"/>
    <property type="molecule type" value="Genomic_DNA"/>
</dbReference>
<evidence type="ECO:0000259" key="5">
    <source>
        <dbReference type="PROSITE" id="PS50975"/>
    </source>
</evidence>
<dbReference type="SUPFAM" id="SSF56059">
    <property type="entry name" value="Glutathione synthetase ATP-binding domain-like"/>
    <property type="match status" value="1"/>
</dbReference>
<sequence>MTTDLPGATAPAPGGAPGPAVIVDPYSSGMYFAPAFREAGVRTVAVLSRPEVMPVYAPSWHPEDFDEIIRYDGDPEPVVARLREVAPSCVVAGADPGVELADLLAARLLPGIANVPALTAARRDKGAMAAAVAAAGLPTLAQICTADPEEARAWIARAGLTGRDLVIKPPRSASTDGVERLPRGEGWREAFEKQLGSPNQWDVINDRMLLMEYATGTEYVVDTFSHHGRHTVADVTRYSKVDNGPHMAVYSTMEWLAPDDPVVAELTDYTRGVLDAVGMRFGAAHVEVMRTADGPRLIELNARPHGGGHPPFNRHATGDSQIDRTVRSVLGGPGAPIPDGFDLHRHMRVVFLISRAAGTVTNAEVFDAVQNLPSLHHSAVHLRNGQRLGVTQDLLGTLTLGFVVLAHEDPEQVEADCRAVRRMEERLRLDPV</sequence>
<protein>
    <submittedName>
        <fullName evidence="6">ATP-grasp domain-containing protein</fullName>
    </submittedName>
</protein>
<dbReference type="Proteomes" id="UP001596241">
    <property type="component" value="Unassembled WGS sequence"/>
</dbReference>
<reference evidence="7" key="1">
    <citation type="journal article" date="2019" name="Int. J. Syst. Evol. Microbiol.">
        <title>The Global Catalogue of Microorganisms (GCM) 10K type strain sequencing project: providing services to taxonomists for standard genome sequencing and annotation.</title>
        <authorList>
            <consortium name="The Broad Institute Genomics Platform"/>
            <consortium name="The Broad Institute Genome Sequencing Center for Infectious Disease"/>
            <person name="Wu L."/>
            <person name="Ma J."/>
        </authorList>
    </citation>
    <scope>NUCLEOTIDE SEQUENCE [LARGE SCALE GENOMIC DNA]</scope>
    <source>
        <strain evidence="7">CGMCC 1.15809</strain>
    </source>
</reference>
<keyword evidence="2 4" id="KW-0547">Nucleotide-binding</keyword>
<feature type="domain" description="ATP-grasp" evidence="5">
    <location>
        <begin position="129"/>
        <end position="330"/>
    </location>
</feature>
<dbReference type="InterPro" id="IPR011761">
    <property type="entry name" value="ATP-grasp"/>
</dbReference>
<evidence type="ECO:0000256" key="4">
    <source>
        <dbReference type="PROSITE-ProRule" id="PRU00409"/>
    </source>
</evidence>
<gene>
    <name evidence="6" type="ORF">ACFP3M_08320</name>
</gene>
<dbReference type="PANTHER" id="PTHR43585:SF2">
    <property type="entry name" value="ATP-GRASP ENZYME FSQD"/>
    <property type="match status" value="1"/>
</dbReference>
<accession>A0ABW1FE79</accession>
<evidence type="ECO:0000256" key="2">
    <source>
        <dbReference type="ARBA" id="ARBA00022741"/>
    </source>
</evidence>
<keyword evidence="3 4" id="KW-0067">ATP-binding</keyword>
<dbReference type="Pfam" id="PF13535">
    <property type="entry name" value="ATP-grasp_4"/>
    <property type="match status" value="1"/>
</dbReference>
<dbReference type="RefSeq" id="WP_345086023.1">
    <property type="nucleotide sequence ID" value="NZ_BAAAWG010000010.1"/>
</dbReference>
<organism evidence="6 7">
    <name type="scientific">Streptomyces ramulosus</name>
    <dbReference type="NCBI Taxonomy" id="47762"/>
    <lineage>
        <taxon>Bacteria</taxon>
        <taxon>Bacillati</taxon>
        <taxon>Actinomycetota</taxon>
        <taxon>Actinomycetes</taxon>
        <taxon>Kitasatosporales</taxon>
        <taxon>Streptomycetaceae</taxon>
        <taxon>Streptomyces</taxon>
    </lineage>
</organism>
<comment type="caution">
    <text evidence="6">The sequence shown here is derived from an EMBL/GenBank/DDBJ whole genome shotgun (WGS) entry which is preliminary data.</text>
</comment>
<keyword evidence="7" id="KW-1185">Reference proteome</keyword>
<dbReference type="NCBIfam" id="NF005543">
    <property type="entry name" value="PRK07206.1"/>
    <property type="match status" value="1"/>
</dbReference>